<dbReference type="NCBIfam" id="TIGR00487">
    <property type="entry name" value="IF-2"/>
    <property type="match status" value="1"/>
</dbReference>
<dbReference type="PANTHER" id="PTHR43381">
    <property type="entry name" value="TRANSLATION INITIATION FACTOR IF-2-RELATED"/>
    <property type="match status" value="1"/>
</dbReference>
<organism evidence="11">
    <name type="scientific">uncultured bacterium</name>
    <name type="common">gcode 4</name>
    <dbReference type="NCBI Taxonomy" id="1234023"/>
    <lineage>
        <taxon>Bacteria</taxon>
        <taxon>environmental samples</taxon>
    </lineage>
</organism>
<dbReference type="FunFam" id="3.40.50.10050:FF:000001">
    <property type="entry name" value="Translation initiation factor IF-2"/>
    <property type="match status" value="1"/>
</dbReference>
<dbReference type="InterPro" id="IPR015760">
    <property type="entry name" value="TIF_IF2"/>
</dbReference>
<proteinExistence type="inferred from homology"/>
<sequence>MQEKNSNIDDYYSHIPSLQEEETWEKKSALKLKIKAKKPEAEEKTVTLNEPVVESVAPKKEEEKKEIRFKKQPALITFEERKVFPKEEIPVIKEEPARREEPKKEDIIAEKTETVKVEPKTEEAPSVSIDSESLERFSNNKKRSYFDKKPEASAPGKPETTQNKPTFPQERKEFFGWFDSNRKFKSKKTFKIRWAVEEDDGTFRRAKKSLWMERKEKSFEEMKQILADKTGQEVALPDFLTVKEFSEKIWIPFSKIMSEFLKNGMMATLNTRVDFDTCFIISEVFNIKVVKEQNDEVSITSVMDWNLTDMLKNDDVTKLVTRAPIISIMGHVDHGKTSILDYIRKTSVASWEAGWITQKIWAYQITRDWRRITFLDTPWHEAFSIMRARWAKLTDIAIIVVAADEWMKPQTIESINHAKEAWVPVIVAVNKMDKVWANLDFVKGQLAEQWLQPEDWGWNTVVVPVSAHTWLGIDTLLEMILLVSEMQELKADPTRPAIATVIESHLDSRLGPLATVLVNSWTLKKWDCVVCASTAGRLKFLKDYKWKNIDEAGPSTPVLISWLSQVVEGGDILQVTPDIETAKNKAHEFELVKSSKSLNHFEWASLELLLNRIKTWNLKQLKVVVKAESNWSLEALKEALHKQWTAEIKTQIIHSWVGDINDSDVLMAGTSQAILIGYNVWIMPNAKHTLANSKIEVINKKVIYHILEKIESIITWMIDIKHDDVDLWEAKVKAIFFTWKDRIVIGCELKEWRVENRSKIRVIRDSKKVWSGEIISLKSWVIDVQEILEGDFGIAFKWDVIIQVWDVLEFFKVVQRK</sequence>
<dbReference type="InterPro" id="IPR023115">
    <property type="entry name" value="TIF_IF2_dom3"/>
</dbReference>
<evidence type="ECO:0000256" key="1">
    <source>
        <dbReference type="ARBA" id="ARBA00007733"/>
    </source>
</evidence>
<dbReference type="CDD" id="cd01887">
    <property type="entry name" value="IF2_eIF5B"/>
    <property type="match status" value="1"/>
</dbReference>
<dbReference type="Gene3D" id="2.40.30.10">
    <property type="entry name" value="Translation factors"/>
    <property type="match status" value="2"/>
</dbReference>
<dbReference type="PROSITE" id="PS51722">
    <property type="entry name" value="G_TR_2"/>
    <property type="match status" value="1"/>
</dbReference>
<evidence type="ECO:0000256" key="4">
    <source>
        <dbReference type="ARBA" id="ARBA00022741"/>
    </source>
</evidence>
<dbReference type="FunFam" id="3.40.50.300:FF:000019">
    <property type="entry name" value="Translation initiation factor IF-2"/>
    <property type="match status" value="1"/>
</dbReference>
<dbReference type="EMBL" id="AMFJ01000267">
    <property type="protein sequence ID" value="EKE28890.1"/>
    <property type="molecule type" value="Genomic_DNA"/>
</dbReference>
<dbReference type="InterPro" id="IPR009000">
    <property type="entry name" value="Transl_B-barrel_sf"/>
</dbReference>
<dbReference type="NCBIfam" id="TIGR00231">
    <property type="entry name" value="small_GTP"/>
    <property type="match status" value="1"/>
</dbReference>
<dbReference type="Pfam" id="PF22042">
    <property type="entry name" value="EF-G_D2"/>
    <property type="match status" value="1"/>
</dbReference>
<evidence type="ECO:0000256" key="6">
    <source>
        <dbReference type="ARBA" id="ARBA00023134"/>
    </source>
</evidence>
<dbReference type="Gene3D" id="3.40.50.10050">
    <property type="entry name" value="Translation initiation factor IF- 2, domain 3"/>
    <property type="match status" value="1"/>
</dbReference>
<evidence type="ECO:0000256" key="9">
    <source>
        <dbReference type="SAM" id="MobiDB-lite"/>
    </source>
</evidence>
<evidence type="ECO:0000313" key="11">
    <source>
        <dbReference type="EMBL" id="EKE28890.1"/>
    </source>
</evidence>
<protein>
    <recommendedName>
        <fullName evidence="2 7">Translation initiation factor IF-2</fullName>
    </recommendedName>
</protein>
<gene>
    <name evidence="11" type="ORF">ACD_2C00267G0002</name>
</gene>
<dbReference type="Pfam" id="PF11987">
    <property type="entry name" value="IF-2"/>
    <property type="match status" value="1"/>
</dbReference>
<keyword evidence="4" id="KW-0547">Nucleotide-binding</keyword>
<dbReference type="PANTHER" id="PTHR43381:SF5">
    <property type="entry name" value="TR-TYPE G DOMAIN-CONTAINING PROTEIN"/>
    <property type="match status" value="1"/>
</dbReference>
<reference evidence="11" key="1">
    <citation type="journal article" date="2012" name="Science">
        <title>Fermentation, hydrogen, and sulfur metabolism in multiple uncultivated bacterial phyla.</title>
        <authorList>
            <person name="Wrighton K.C."/>
            <person name="Thomas B.C."/>
            <person name="Sharon I."/>
            <person name="Miller C.S."/>
            <person name="Castelle C.J."/>
            <person name="VerBerkmoes N.C."/>
            <person name="Wilkins M.J."/>
            <person name="Hettich R.L."/>
            <person name="Lipton M.S."/>
            <person name="Williams K.H."/>
            <person name="Long P.E."/>
            <person name="Banfield J.F."/>
        </authorList>
    </citation>
    <scope>NUCLEOTIDE SEQUENCE [LARGE SCALE GENOMIC DNA]</scope>
</reference>
<dbReference type="Gene3D" id="3.40.50.300">
    <property type="entry name" value="P-loop containing nucleotide triphosphate hydrolases"/>
    <property type="match status" value="1"/>
</dbReference>
<evidence type="ECO:0000256" key="7">
    <source>
        <dbReference type="NCBIfam" id="TIGR00487"/>
    </source>
</evidence>
<dbReference type="InterPro" id="IPR005225">
    <property type="entry name" value="Small_GTP-bd"/>
</dbReference>
<dbReference type="SUPFAM" id="SSF52156">
    <property type="entry name" value="Initiation factor IF2/eIF5b, domain 3"/>
    <property type="match status" value="1"/>
</dbReference>
<dbReference type="GO" id="GO:0003924">
    <property type="term" value="F:GTPase activity"/>
    <property type="evidence" value="ECO:0007669"/>
    <property type="project" value="InterPro"/>
</dbReference>
<keyword evidence="3 8" id="KW-0396">Initiation factor</keyword>
<comment type="function">
    <text evidence="8">One of the essential components for the initiation of protein synthesis. Protects formylmethionyl-tRNA from spontaneous hydrolysis and promotes its binding to the 30S ribosomal subunits. Also involved in the hydrolysis of GTP during the formation of the 70S ribosomal complex.</text>
</comment>
<dbReference type="GO" id="GO:0005525">
    <property type="term" value="F:GTP binding"/>
    <property type="evidence" value="ECO:0007669"/>
    <property type="project" value="UniProtKB-KW"/>
</dbReference>
<evidence type="ECO:0000256" key="8">
    <source>
        <dbReference type="RuleBase" id="RU000644"/>
    </source>
</evidence>
<dbReference type="InterPro" id="IPR000178">
    <property type="entry name" value="TF_IF2_bacterial-like"/>
</dbReference>
<feature type="domain" description="Tr-type G" evidence="10">
    <location>
        <begin position="321"/>
        <end position="490"/>
    </location>
</feature>
<dbReference type="SUPFAM" id="SSF52540">
    <property type="entry name" value="P-loop containing nucleoside triphosphate hydrolases"/>
    <property type="match status" value="1"/>
</dbReference>
<dbReference type="Pfam" id="PF00009">
    <property type="entry name" value="GTP_EFTU"/>
    <property type="match status" value="1"/>
</dbReference>
<feature type="compositionally biased region" description="Basic and acidic residues" evidence="9">
    <location>
        <begin position="93"/>
        <end position="123"/>
    </location>
</feature>
<evidence type="ECO:0000256" key="5">
    <source>
        <dbReference type="ARBA" id="ARBA00022917"/>
    </source>
</evidence>
<dbReference type="GO" id="GO:0005829">
    <property type="term" value="C:cytosol"/>
    <property type="evidence" value="ECO:0007669"/>
    <property type="project" value="TreeGrafter"/>
</dbReference>
<dbReference type="InterPro" id="IPR036925">
    <property type="entry name" value="TIF_IF2_dom3_sf"/>
</dbReference>
<evidence type="ECO:0000256" key="2">
    <source>
        <dbReference type="ARBA" id="ARBA00020675"/>
    </source>
</evidence>
<evidence type="ECO:0000259" key="10">
    <source>
        <dbReference type="PROSITE" id="PS51722"/>
    </source>
</evidence>
<name>K2GZE8_9BACT</name>
<evidence type="ECO:0000256" key="3">
    <source>
        <dbReference type="ARBA" id="ARBA00022540"/>
    </source>
</evidence>
<dbReference type="AlphaFoldDB" id="K2GZE8"/>
<comment type="similarity">
    <text evidence="1 8">Belongs to the TRAFAC class translation factor GTPase superfamily. Classic translation factor GTPase family. IF-2 subfamily.</text>
</comment>
<dbReference type="GO" id="GO:0003743">
    <property type="term" value="F:translation initiation factor activity"/>
    <property type="evidence" value="ECO:0007669"/>
    <property type="project" value="UniProtKB-UniRule"/>
</dbReference>
<dbReference type="SUPFAM" id="SSF50447">
    <property type="entry name" value="Translation proteins"/>
    <property type="match status" value="2"/>
</dbReference>
<keyword evidence="6" id="KW-0342">GTP-binding</keyword>
<keyword evidence="5 8" id="KW-0648">Protein biosynthesis</keyword>
<feature type="region of interest" description="Disordered" evidence="9">
    <location>
        <begin position="93"/>
        <end position="166"/>
    </location>
</feature>
<dbReference type="InterPro" id="IPR000795">
    <property type="entry name" value="T_Tr_GTP-bd_dom"/>
</dbReference>
<accession>K2GZE8</accession>
<dbReference type="InterPro" id="IPR027417">
    <property type="entry name" value="P-loop_NTPase"/>
</dbReference>
<comment type="caution">
    <text evidence="11">The sequence shown here is derived from an EMBL/GenBank/DDBJ whole genome shotgun (WGS) entry which is preliminary data.</text>
</comment>
<dbReference type="InterPro" id="IPR053905">
    <property type="entry name" value="EF-G-like_DII"/>
</dbReference>